<dbReference type="InterPro" id="IPR044730">
    <property type="entry name" value="RNase_H-like_dom_plant"/>
</dbReference>
<dbReference type="Proteomes" id="UP001054252">
    <property type="component" value="Unassembled WGS sequence"/>
</dbReference>
<accession>A0AAV5IX66</accession>
<dbReference type="InterPro" id="IPR012337">
    <property type="entry name" value="RNaseH-like_sf"/>
</dbReference>
<proteinExistence type="predicted"/>
<dbReference type="InterPro" id="IPR002156">
    <property type="entry name" value="RNaseH_domain"/>
</dbReference>
<dbReference type="Gene3D" id="3.30.420.10">
    <property type="entry name" value="Ribonuclease H-like superfamily/Ribonuclease H"/>
    <property type="match status" value="1"/>
</dbReference>
<dbReference type="PANTHER" id="PTHR47723">
    <property type="entry name" value="OS05G0353850 PROTEIN"/>
    <property type="match status" value="1"/>
</dbReference>
<dbReference type="CDD" id="cd06222">
    <property type="entry name" value="RNase_H_like"/>
    <property type="match status" value="1"/>
</dbReference>
<sequence length="221" mass="24472">MSHDVLFLSTIWQLWKCRNLLIFKGEELSAAVLCSLIKNYALDTFKAMACKIFNKDRALRWISWQPPYSPFCKLNTNGSREQVSGLASAGGVLRDSTGAFIKGFSVNIRQASIFRAELWGCRVKVSHLVVEMDSLAAVQVIEGTKDNDSLAAILVADIRRLSNEFISFVIQHTPQEGNFAADFLAGIGRSLQVGTTIFYFPPPGLNAFLEGDLLGVSYLRC</sequence>
<evidence type="ECO:0000313" key="2">
    <source>
        <dbReference type="EMBL" id="GKV04424.1"/>
    </source>
</evidence>
<gene>
    <name evidence="2" type="ORF">SLEP1_g16578</name>
</gene>
<reference evidence="2 3" key="1">
    <citation type="journal article" date="2021" name="Commun. Biol.">
        <title>The genome of Shorea leprosula (Dipterocarpaceae) highlights the ecological relevance of drought in aseasonal tropical rainforests.</title>
        <authorList>
            <person name="Ng K.K.S."/>
            <person name="Kobayashi M.J."/>
            <person name="Fawcett J.A."/>
            <person name="Hatakeyama M."/>
            <person name="Paape T."/>
            <person name="Ng C.H."/>
            <person name="Ang C.C."/>
            <person name="Tnah L.H."/>
            <person name="Lee C.T."/>
            <person name="Nishiyama T."/>
            <person name="Sese J."/>
            <person name="O'Brien M.J."/>
            <person name="Copetti D."/>
            <person name="Mohd Noor M.I."/>
            <person name="Ong R.C."/>
            <person name="Putra M."/>
            <person name="Sireger I.Z."/>
            <person name="Indrioko S."/>
            <person name="Kosugi Y."/>
            <person name="Izuno A."/>
            <person name="Isagi Y."/>
            <person name="Lee S.L."/>
            <person name="Shimizu K.K."/>
        </authorList>
    </citation>
    <scope>NUCLEOTIDE SEQUENCE [LARGE SCALE GENOMIC DNA]</scope>
    <source>
        <strain evidence="2">214</strain>
    </source>
</reference>
<keyword evidence="3" id="KW-1185">Reference proteome</keyword>
<dbReference type="GO" id="GO:0003676">
    <property type="term" value="F:nucleic acid binding"/>
    <property type="evidence" value="ECO:0007669"/>
    <property type="project" value="InterPro"/>
</dbReference>
<name>A0AAV5IX66_9ROSI</name>
<organism evidence="2 3">
    <name type="scientific">Rubroshorea leprosula</name>
    <dbReference type="NCBI Taxonomy" id="152421"/>
    <lineage>
        <taxon>Eukaryota</taxon>
        <taxon>Viridiplantae</taxon>
        <taxon>Streptophyta</taxon>
        <taxon>Embryophyta</taxon>
        <taxon>Tracheophyta</taxon>
        <taxon>Spermatophyta</taxon>
        <taxon>Magnoliopsida</taxon>
        <taxon>eudicotyledons</taxon>
        <taxon>Gunneridae</taxon>
        <taxon>Pentapetalae</taxon>
        <taxon>rosids</taxon>
        <taxon>malvids</taxon>
        <taxon>Malvales</taxon>
        <taxon>Dipterocarpaceae</taxon>
        <taxon>Rubroshorea</taxon>
    </lineage>
</organism>
<dbReference type="InterPro" id="IPR036397">
    <property type="entry name" value="RNaseH_sf"/>
</dbReference>
<feature type="domain" description="RNase H type-1" evidence="1">
    <location>
        <begin position="75"/>
        <end position="185"/>
    </location>
</feature>
<dbReference type="InterPro" id="IPR053151">
    <property type="entry name" value="RNase_H-like"/>
</dbReference>
<dbReference type="EMBL" id="BPVZ01000021">
    <property type="protein sequence ID" value="GKV04424.1"/>
    <property type="molecule type" value="Genomic_DNA"/>
</dbReference>
<comment type="caution">
    <text evidence="2">The sequence shown here is derived from an EMBL/GenBank/DDBJ whole genome shotgun (WGS) entry which is preliminary data.</text>
</comment>
<dbReference type="SUPFAM" id="SSF53098">
    <property type="entry name" value="Ribonuclease H-like"/>
    <property type="match status" value="1"/>
</dbReference>
<dbReference type="AlphaFoldDB" id="A0AAV5IX66"/>
<dbReference type="PANTHER" id="PTHR47723:SF19">
    <property type="entry name" value="POLYNUCLEOTIDYL TRANSFERASE, RIBONUCLEASE H-LIKE SUPERFAMILY PROTEIN"/>
    <property type="match status" value="1"/>
</dbReference>
<evidence type="ECO:0000259" key="1">
    <source>
        <dbReference type="Pfam" id="PF13456"/>
    </source>
</evidence>
<evidence type="ECO:0000313" key="3">
    <source>
        <dbReference type="Proteomes" id="UP001054252"/>
    </source>
</evidence>
<protein>
    <recommendedName>
        <fullName evidence="1">RNase H type-1 domain-containing protein</fullName>
    </recommendedName>
</protein>
<dbReference type="GO" id="GO:0004523">
    <property type="term" value="F:RNA-DNA hybrid ribonuclease activity"/>
    <property type="evidence" value="ECO:0007669"/>
    <property type="project" value="InterPro"/>
</dbReference>
<dbReference type="Pfam" id="PF13456">
    <property type="entry name" value="RVT_3"/>
    <property type="match status" value="1"/>
</dbReference>